<name>A0AAW1HTD1_POPJA</name>
<reference evidence="2 3" key="1">
    <citation type="journal article" date="2024" name="BMC Genomics">
        <title>De novo assembly and annotation of Popillia japonica's genome with initial clues to its potential as an invasive pest.</title>
        <authorList>
            <person name="Cucini C."/>
            <person name="Boschi S."/>
            <person name="Funari R."/>
            <person name="Cardaioli E."/>
            <person name="Iannotti N."/>
            <person name="Marturano G."/>
            <person name="Paoli F."/>
            <person name="Bruttini M."/>
            <person name="Carapelli A."/>
            <person name="Frati F."/>
            <person name="Nardi F."/>
        </authorList>
    </citation>
    <scope>NUCLEOTIDE SEQUENCE [LARGE SCALE GENOMIC DNA]</scope>
    <source>
        <strain evidence="2">DMR45628</strain>
    </source>
</reference>
<evidence type="ECO:0000256" key="1">
    <source>
        <dbReference type="SAM" id="MobiDB-lite"/>
    </source>
</evidence>
<protein>
    <submittedName>
        <fullName evidence="2">Uncharacterized protein</fullName>
    </submittedName>
</protein>
<proteinExistence type="predicted"/>
<evidence type="ECO:0000313" key="3">
    <source>
        <dbReference type="Proteomes" id="UP001458880"/>
    </source>
</evidence>
<feature type="region of interest" description="Disordered" evidence="1">
    <location>
        <begin position="1"/>
        <end position="29"/>
    </location>
</feature>
<sequence length="97" mass="10846">MSADALTKRVAGSEVGSKRRVGGPGKPMDQRVKELTLKRGKLAKNHNAEQEVVDDMDGDSTSANTVRHKAIDNEEEEIYNSTVLQQNHYHCPYHSRL</sequence>
<comment type="caution">
    <text evidence="2">The sequence shown here is derived from an EMBL/GenBank/DDBJ whole genome shotgun (WGS) entry which is preliminary data.</text>
</comment>
<accession>A0AAW1HTD1</accession>
<organism evidence="2 3">
    <name type="scientific">Popillia japonica</name>
    <name type="common">Japanese beetle</name>
    <dbReference type="NCBI Taxonomy" id="7064"/>
    <lineage>
        <taxon>Eukaryota</taxon>
        <taxon>Metazoa</taxon>
        <taxon>Ecdysozoa</taxon>
        <taxon>Arthropoda</taxon>
        <taxon>Hexapoda</taxon>
        <taxon>Insecta</taxon>
        <taxon>Pterygota</taxon>
        <taxon>Neoptera</taxon>
        <taxon>Endopterygota</taxon>
        <taxon>Coleoptera</taxon>
        <taxon>Polyphaga</taxon>
        <taxon>Scarabaeiformia</taxon>
        <taxon>Scarabaeidae</taxon>
        <taxon>Rutelinae</taxon>
        <taxon>Popillia</taxon>
    </lineage>
</organism>
<feature type="region of interest" description="Disordered" evidence="1">
    <location>
        <begin position="42"/>
        <end position="71"/>
    </location>
</feature>
<dbReference type="EMBL" id="JASPKY010000968">
    <property type="protein sequence ID" value="KAK9679832.1"/>
    <property type="molecule type" value="Genomic_DNA"/>
</dbReference>
<dbReference type="Proteomes" id="UP001458880">
    <property type="component" value="Unassembled WGS sequence"/>
</dbReference>
<evidence type="ECO:0000313" key="2">
    <source>
        <dbReference type="EMBL" id="KAK9679832.1"/>
    </source>
</evidence>
<gene>
    <name evidence="2" type="ORF">QE152_g39683</name>
</gene>
<dbReference type="AlphaFoldDB" id="A0AAW1HTD1"/>
<keyword evidence="3" id="KW-1185">Reference proteome</keyword>